<evidence type="ECO:0000313" key="2">
    <source>
        <dbReference type="EMBL" id="EOR71519.1"/>
    </source>
</evidence>
<reference evidence="2 3" key="1">
    <citation type="journal article" date="2013" name="Genome Announc.">
        <title>Draft Genome Sequence of the Lignocellulose Decomposer Thermobifida fusca Strain TM51.</title>
        <authorList>
            <person name="Toth A."/>
            <person name="Barna T."/>
            <person name="Nagy I."/>
            <person name="Horvath B."/>
            <person name="Nagy I."/>
            <person name="Tancsics A."/>
            <person name="Kriszt B."/>
            <person name="Baka E."/>
            <person name="Fekete C."/>
            <person name="Kukolya J."/>
        </authorList>
    </citation>
    <scope>NUCLEOTIDE SEQUENCE [LARGE SCALE GENOMIC DNA]</scope>
    <source>
        <strain evidence="2 3">TM51</strain>
    </source>
</reference>
<dbReference type="Proteomes" id="UP000014184">
    <property type="component" value="Unassembled WGS sequence"/>
</dbReference>
<protein>
    <recommendedName>
        <fullName evidence="1">DUF397 domain-containing protein</fullName>
    </recommendedName>
</protein>
<gene>
    <name evidence="2" type="ORF">TM51_07116</name>
</gene>
<feature type="domain" description="DUF397" evidence="1">
    <location>
        <begin position="8"/>
        <end position="73"/>
    </location>
</feature>
<name>A0A9P2TBR2_THEFU</name>
<evidence type="ECO:0000313" key="3">
    <source>
        <dbReference type="Proteomes" id="UP000014184"/>
    </source>
</evidence>
<dbReference type="EMBL" id="AOSG01000034">
    <property type="protein sequence ID" value="EOR71519.1"/>
    <property type="molecule type" value="Genomic_DNA"/>
</dbReference>
<accession>A0A9P2TBR2</accession>
<keyword evidence="3" id="KW-1185">Reference proteome</keyword>
<comment type="caution">
    <text evidence="2">The sequence shown here is derived from an EMBL/GenBank/DDBJ whole genome shotgun (WGS) entry which is preliminary data.</text>
</comment>
<dbReference type="InterPro" id="IPR007278">
    <property type="entry name" value="DUF397"/>
</dbReference>
<sequence length="77" mass="8434">MHPVPESDWFKSSYSQGEAACVEVAHLPTIPSRKLSHSASSAAGAAIRDSKHRELGSLVFPHSEWQAFLDAVKERGF</sequence>
<proteinExistence type="predicted"/>
<evidence type="ECO:0000259" key="1">
    <source>
        <dbReference type="Pfam" id="PF04149"/>
    </source>
</evidence>
<dbReference type="AlphaFoldDB" id="A0A9P2TBR2"/>
<organism evidence="2 3">
    <name type="scientific">Thermobifida fusca TM51</name>
    <dbReference type="NCBI Taxonomy" id="1169414"/>
    <lineage>
        <taxon>Bacteria</taxon>
        <taxon>Bacillati</taxon>
        <taxon>Actinomycetota</taxon>
        <taxon>Actinomycetes</taxon>
        <taxon>Streptosporangiales</taxon>
        <taxon>Nocardiopsidaceae</taxon>
        <taxon>Thermobifida</taxon>
    </lineage>
</organism>
<dbReference type="RefSeq" id="WP_016188605.1">
    <property type="nucleotide sequence ID" value="NZ_AOSG01000034.1"/>
</dbReference>
<dbReference type="Pfam" id="PF04149">
    <property type="entry name" value="DUF397"/>
    <property type="match status" value="1"/>
</dbReference>